<dbReference type="SMART" id="SM00822">
    <property type="entry name" value="PKS_KR"/>
    <property type="match status" value="1"/>
</dbReference>
<dbReference type="PANTHER" id="PTHR43477">
    <property type="entry name" value="DIHYDROANTICAPSIN 7-DEHYDROGENASE"/>
    <property type="match status" value="1"/>
</dbReference>
<dbReference type="EMBL" id="JAHBAY010000003">
    <property type="protein sequence ID" value="MBT0769003.1"/>
    <property type="molecule type" value="Genomic_DNA"/>
</dbReference>
<dbReference type="RefSeq" id="WP_214155296.1">
    <property type="nucleotide sequence ID" value="NZ_JAHBAY010000003.1"/>
</dbReference>
<dbReference type="InterPro" id="IPR051122">
    <property type="entry name" value="SDR_DHRS6-like"/>
</dbReference>
<proteinExistence type="inferred from homology"/>
<name>A0ABS5TFZ5_9ACTN</name>
<dbReference type="PROSITE" id="PS00061">
    <property type="entry name" value="ADH_SHORT"/>
    <property type="match status" value="1"/>
</dbReference>
<dbReference type="InterPro" id="IPR020904">
    <property type="entry name" value="Sc_DH/Rdtase_CS"/>
</dbReference>
<evidence type="ECO:0000313" key="5">
    <source>
        <dbReference type="Proteomes" id="UP001197247"/>
    </source>
</evidence>
<reference evidence="4 5" key="1">
    <citation type="submission" date="2021-05" db="EMBL/GenBank/DDBJ databases">
        <title>Kineosporia and Streptomyces sp. nov. two new marine actinobacteria isolated from Coral.</title>
        <authorList>
            <person name="Buangrab K."/>
            <person name="Sutthacheep M."/>
            <person name="Yeemin T."/>
            <person name="Harunari E."/>
            <person name="Igarashi Y."/>
            <person name="Kanchanasin P."/>
            <person name="Tanasupawat S."/>
            <person name="Phongsopitanun W."/>
        </authorList>
    </citation>
    <scope>NUCLEOTIDE SEQUENCE [LARGE SCALE GENOMIC DNA]</scope>
    <source>
        <strain evidence="4 5">J2-2</strain>
    </source>
</reference>
<accession>A0ABS5TFZ5</accession>
<dbReference type="PANTHER" id="PTHR43477:SF1">
    <property type="entry name" value="DIHYDROANTICAPSIN 7-DEHYDROGENASE"/>
    <property type="match status" value="1"/>
</dbReference>
<dbReference type="InterPro" id="IPR036291">
    <property type="entry name" value="NAD(P)-bd_dom_sf"/>
</dbReference>
<comment type="similarity">
    <text evidence="1">Belongs to the short-chain dehydrogenases/reductases (SDR) family.</text>
</comment>
<evidence type="ECO:0000259" key="3">
    <source>
        <dbReference type="SMART" id="SM00822"/>
    </source>
</evidence>
<protein>
    <submittedName>
        <fullName evidence="4">SDR family oxidoreductase</fullName>
    </submittedName>
</protein>
<evidence type="ECO:0000256" key="1">
    <source>
        <dbReference type="ARBA" id="ARBA00006484"/>
    </source>
</evidence>
<gene>
    <name evidence="4" type="ORF">KIH74_08700</name>
</gene>
<evidence type="ECO:0000313" key="4">
    <source>
        <dbReference type="EMBL" id="MBT0769003.1"/>
    </source>
</evidence>
<dbReference type="Pfam" id="PF13561">
    <property type="entry name" value="adh_short_C2"/>
    <property type="match status" value="1"/>
</dbReference>
<dbReference type="CDD" id="cd05233">
    <property type="entry name" value="SDR_c"/>
    <property type="match status" value="1"/>
</dbReference>
<dbReference type="InterPro" id="IPR002347">
    <property type="entry name" value="SDR_fam"/>
</dbReference>
<keyword evidence="5" id="KW-1185">Reference proteome</keyword>
<comment type="caution">
    <text evidence="4">The sequence shown here is derived from an EMBL/GenBank/DDBJ whole genome shotgun (WGS) entry which is preliminary data.</text>
</comment>
<dbReference type="PRINTS" id="PR00081">
    <property type="entry name" value="GDHRDH"/>
</dbReference>
<dbReference type="SUPFAM" id="SSF51735">
    <property type="entry name" value="NAD(P)-binding Rossmann-fold domains"/>
    <property type="match status" value="1"/>
</dbReference>
<dbReference type="Proteomes" id="UP001197247">
    <property type="component" value="Unassembled WGS sequence"/>
</dbReference>
<evidence type="ECO:0000256" key="2">
    <source>
        <dbReference type="ARBA" id="ARBA00023002"/>
    </source>
</evidence>
<dbReference type="PRINTS" id="PR00080">
    <property type="entry name" value="SDRFAMILY"/>
</dbReference>
<dbReference type="InterPro" id="IPR057326">
    <property type="entry name" value="KR_dom"/>
</dbReference>
<feature type="domain" description="Ketoreductase" evidence="3">
    <location>
        <begin position="9"/>
        <end position="163"/>
    </location>
</feature>
<dbReference type="Gene3D" id="3.40.50.720">
    <property type="entry name" value="NAD(P)-binding Rossmann-like Domain"/>
    <property type="match status" value="1"/>
</dbReference>
<organism evidence="4 5">
    <name type="scientific">Kineosporia corallincola</name>
    <dbReference type="NCBI Taxonomy" id="2835133"/>
    <lineage>
        <taxon>Bacteria</taxon>
        <taxon>Bacillati</taxon>
        <taxon>Actinomycetota</taxon>
        <taxon>Actinomycetes</taxon>
        <taxon>Kineosporiales</taxon>
        <taxon>Kineosporiaceae</taxon>
        <taxon>Kineosporia</taxon>
    </lineage>
</organism>
<keyword evidence="2" id="KW-0560">Oxidoreductase</keyword>
<sequence>MSEYEGIRAIVTGGASGIGLATVLDLRSRGARVAALDLKPADPQDISCDVSDQASVEDAVTRAAGELGGIDVVINNAGIGARGTIEDSPDADFRALFEVNVLGTVRVTRATLPWLRRSASPVVVNTCSIAAWTGLEQRAAYSTSKGAVQALTLAMATDHVKEGIRVNCVMPGTADTPWVQRLLASATDPAAERAALDARQPLGRLVSADEVAHAICYLASPRAGSTTGAVLAVDGGSHTLRPIPR</sequence>